<evidence type="ECO:0000256" key="1">
    <source>
        <dbReference type="SAM" id="MobiDB-lite"/>
    </source>
</evidence>
<accession>A0AAD3DLL1</accession>
<gene>
    <name evidence="2" type="ORF">Agub_g2964</name>
</gene>
<name>A0AAD3DLL1_9CHLO</name>
<feature type="region of interest" description="Disordered" evidence="1">
    <location>
        <begin position="620"/>
        <end position="645"/>
    </location>
</feature>
<dbReference type="EMBL" id="BMAR01000002">
    <property type="protein sequence ID" value="GFR42121.1"/>
    <property type="molecule type" value="Genomic_DNA"/>
</dbReference>
<evidence type="ECO:0008006" key="4">
    <source>
        <dbReference type="Google" id="ProtNLM"/>
    </source>
</evidence>
<feature type="compositionally biased region" description="Low complexity" evidence="1">
    <location>
        <begin position="311"/>
        <end position="323"/>
    </location>
</feature>
<feature type="region of interest" description="Disordered" evidence="1">
    <location>
        <begin position="897"/>
        <end position="918"/>
    </location>
</feature>
<dbReference type="Gene3D" id="3.40.50.1820">
    <property type="entry name" value="alpha/beta hydrolase"/>
    <property type="match status" value="1"/>
</dbReference>
<comment type="caution">
    <text evidence="2">The sequence shown here is derived from an EMBL/GenBank/DDBJ whole genome shotgun (WGS) entry which is preliminary data.</text>
</comment>
<dbReference type="PANTHER" id="PTHR37471">
    <property type="entry name" value="UNNAMED PRODUCT"/>
    <property type="match status" value="1"/>
</dbReference>
<feature type="compositionally biased region" description="Polar residues" evidence="1">
    <location>
        <begin position="499"/>
        <end position="510"/>
    </location>
</feature>
<feature type="region of interest" description="Disordered" evidence="1">
    <location>
        <begin position="106"/>
        <end position="134"/>
    </location>
</feature>
<dbReference type="InterPro" id="IPR029058">
    <property type="entry name" value="AB_hydrolase_fold"/>
</dbReference>
<reference evidence="2 3" key="1">
    <citation type="journal article" date="2021" name="Sci. Rep.">
        <title>Genome sequencing of the multicellular alga Astrephomene provides insights into convergent evolution of germ-soma differentiation.</title>
        <authorList>
            <person name="Yamashita S."/>
            <person name="Yamamoto K."/>
            <person name="Matsuzaki R."/>
            <person name="Suzuki S."/>
            <person name="Yamaguchi H."/>
            <person name="Hirooka S."/>
            <person name="Minakuchi Y."/>
            <person name="Miyagishima S."/>
            <person name="Kawachi M."/>
            <person name="Toyoda A."/>
            <person name="Nozaki H."/>
        </authorList>
    </citation>
    <scope>NUCLEOTIDE SEQUENCE [LARGE SCALE GENOMIC DNA]</scope>
    <source>
        <strain evidence="2 3">NIES-4017</strain>
    </source>
</reference>
<feature type="region of interest" description="Disordered" evidence="1">
    <location>
        <begin position="585"/>
        <end position="604"/>
    </location>
</feature>
<feature type="non-terminal residue" evidence="2">
    <location>
        <position position="1"/>
    </location>
</feature>
<protein>
    <recommendedName>
        <fullName evidence="4">AB hydrolase-1 domain-containing protein</fullName>
    </recommendedName>
</protein>
<evidence type="ECO:0000313" key="3">
    <source>
        <dbReference type="Proteomes" id="UP001054857"/>
    </source>
</evidence>
<dbReference type="PANTHER" id="PTHR37471:SF1">
    <property type="entry name" value="AB HYDROLASE-1 DOMAIN-CONTAINING PROTEIN"/>
    <property type="match status" value="1"/>
</dbReference>
<sequence>AAAAAAGGRGVRDAARSEVDGGDGAAGSDVRTAAEAATAELRAAASAATTTGAAAAEGDGKDDGGGDGDADLPLVFLHGIGLGLTPYLRLLGRLVVAAGVGGGNSSVYGDSGEQEHQQHQQQQQQQRQQRAPPRRVFAVQYKHVSMRLTGSIPAPQQLAADVAAFLSSRGVTRMSLLAHSYGSLVASALTKMAAAAPATATTARAPAISRLTLVDPVCFAMFLPHYVRNTMNLPPPPLPPSTLEAMASLRGIQQPEASSQQGLSETPSDLLADAASDALMSGAGSGTAGAVQGNDGGQQHSMAAAEGGVPGAATGRGRTAAPGAAVRRRLVRNLLRGLVVAEFHCSVALRRRLDWAAVNLWPSELPADSTVVLCGRDNLVPVREVAAILANRAAMMGRDADVAAGSGGGGAGAGGSHPTVLFHEQLGHGGFLTDEACQMQVLAATVGASVEEVRQRLAEAATVSANRRRGVQRNCSVAGATAGKAAGLGTTAAEASSTPMRSTVRSSASPGQRRRWLLALQVLRLRLWPPLQSHAASNGCSNPYGIRGLPLETKGKPGGASTAASVSSGTNAANSPNQQMRWRRYRPSTPQQTHAPAPSGLARTPPRLLQLLSPLLPFHSMRSGQTQQDPQPQPSLSPPPGVGLATRFRPWAALRGGLAPTRAPAVATQTCRPTPLLPPSCSADASSDEGDIIEALLPGLCADLGACCEDGGGRSSRRAGEEECCRGMGQPVSCNGLMACDQVDADADNINIEVEASVAASTADRFNGQVSGIHCGSSDGCSSSSDDDDYAGGGANASMGCMCGCDAWEAGGGSPKLADAGSWADSTWHEGGILPDSKVGVVPPVTHGSFLPRPRSNGVPGAEASMCLASSVPTSPTCIRDSNACGASAVAYSGASAAVDTPSSSNGGSDLASGARDAFPCGCTSTGGRLYGRMEHVEAASRGSSRGSSAAVSPVRRQLSQPPPLSQPPSPLSGNMRQAAVLPVPGVPPRRPRSGLVSGMDVGIR</sequence>
<keyword evidence="3" id="KW-1185">Reference proteome</keyword>
<feature type="region of interest" description="Disordered" evidence="1">
    <location>
        <begin position="551"/>
        <end position="580"/>
    </location>
</feature>
<organism evidence="2 3">
    <name type="scientific">Astrephomene gubernaculifera</name>
    <dbReference type="NCBI Taxonomy" id="47775"/>
    <lineage>
        <taxon>Eukaryota</taxon>
        <taxon>Viridiplantae</taxon>
        <taxon>Chlorophyta</taxon>
        <taxon>core chlorophytes</taxon>
        <taxon>Chlorophyceae</taxon>
        <taxon>CS clade</taxon>
        <taxon>Chlamydomonadales</taxon>
        <taxon>Astrephomenaceae</taxon>
        <taxon>Astrephomene</taxon>
    </lineage>
</organism>
<dbReference type="AlphaFoldDB" id="A0AAD3DLL1"/>
<dbReference type="SUPFAM" id="SSF53474">
    <property type="entry name" value="alpha/beta-Hydrolases"/>
    <property type="match status" value="1"/>
</dbReference>
<feature type="compositionally biased region" description="Low complexity" evidence="1">
    <location>
        <begin position="620"/>
        <end position="630"/>
    </location>
</feature>
<feature type="compositionally biased region" description="Pro residues" evidence="1">
    <location>
        <begin position="961"/>
        <end position="971"/>
    </location>
</feature>
<feature type="compositionally biased region" description="Pro residues" evidence="1">
    <location>
        <begin position="631"/>
        <end position="641"/>
    </location>
</feature>
<feature type="region of interest" description="Disordered" evidence="1">
    <location>
        <begin position="1"/>
        <end position="35"/>
    </location>
</feature>
<feature type="compositionally biased region" description="Low complexity" evidence="1">
    <location>
        <begin position="559"/>
        <end position="575"/>
    </location>
</feature>
<feature type="compositionally biased region" description="Low complexity" evidence="1">
    <location>
        <begin position="119"/>
        <end position="130"/>
    </location>
</feature>
<feature type="compositionally biased region" description="Low complexity" evidence="1">
    <location>
        <begin position="489"/>
        <end position="498"/>
    </location>
</feature>
<feature type="compositionally biased region" description="Low complexity" evidence="1">
    <location>
        <begin position="940"/>
        <end position="960"/>
    </location>
</feature>
<proteinExistence type="predicted"/>
<feature type="region of interest" description="Disordered" evidence="1">
    <location>
        <begin position="283"/>
        <end position="323"/>
    </location>
</feature>
<feature type="compositionally biased region" description="Basic and acidic residues" evidence="1">
    <location>
        <begin position="10"/>
        <end position="19"/>
    </location>
</feature>
<feature type="region of interest" description="Disordered" evidence="1">
    <location>
        <begin position="489"/>
        <end position="510"/>
    </location>
</feature>
<dbReference type="Proteomes" id="UP001054857">
    <property type="component" value="Unassembled WGS sequence"/>
</dbReference>
<evidence type="ECO:0000313" key="2">
    <source>
        <dbReference type="EMBL" id="GFR42121.1"/>
    </source>
</evidence>
<feature type="region of interest" description="Disordered" evidence="1">
    <location>
        <begin position="938"/>
        <end position="1005"/>
    </location>
</feature>